<evidence type="ECO:0000259" key="3">
    <source>
        <dbReference type="Pfam" id="PF00561"/>
    </source>
</evidence>
<dbReference type="InterPro" id="IPR000639">
    <property type="entry name" value="Epox_hydrolase-like"/>
</dbReference>
<accession>A0ABS5ALW0</accession>
<dbReference type="Proteomes" id="UP001519363">
    <property type="component" value="Unassembled WGS sequence"/>
</dbReference>
<dbReference type="PANTHER" id="PTHR43798:SF33">
    <property type="entry name" value="HYDROLASE, PUTATIVE (AFU_ORTHOLOGUE AFUA_2G14860)-RELATED"/>
    <property type="match status" value="1"/>
</dbReference>
<dbReference type="EMBL" id="JAGIOO010000001">
    <property type="protein sequence ID" value="MBP2477545.1"/>
    <property type="molecule type" value="Genomic_DNA"/>
</dbReference>
<dbReference type="InterPro" id="IPR006311">
    <property type="entry name" value="TAT_signal"/>
</dbReference>
<evidence type="ECO:0000313" key="5">
    <source>
        <dbReference type="Proteomes" id="UP001519363"/>
    </source>
</evidence>
<comment type="caution">
    <text evidence="4">The sequence shown here is derived from an EMBL/GenBank/DDBJ whole genome shotgun (WGS) entry which is preliminary data.</text>
</comment>
<feature type="domain" description="AB hydrolase-1" evidence="3">
    <location>
        <begin position="64"/>
        <end position="318"/>
    </location>
</feature>
<feature type="region of interest" description="Disordered" evidence="1">
    <location>
        <begin position="21"/>
        <end position="40"/>
    </location>
</feature>
<feature type="chain" id="PRO_5045875316" evidence="2">
    <location>
        <begin position="28"/>
        <end position="337"/>
    </location>
</feature>
<keyword evidence="2" id="KW-0732">Signal</keyword>
<dbReference type="PANTHER" id="PTHR43798">
    <property type="entry name" value="MONOACYLGLYCEROL LIPASE"/>
    <property type="match status" value="1"/>
</dbReference>
<proteinExistence type="predicted"/>
<evidence type="ECO:0000256" key="1">
    <source>
        <dbReference type="SAM" id="MobiDB-lite"/>
    </source>
</evidence>
<feature type="compositionally biased region" description="Low complexity" evidence="1">
    <location>
        <begin position="21"/>
        <end position="34"/>
    </location>
</feature>
<gene>
    <name evidence="4" type="ORF">JOF53_006417</name>
</gene>
<reference evidence="4 5" key="1">
    <citation type="submission" date="2021-03" db="EMBL/GenBank/DDBJ databases">
        <title>Sequencing the genomes of 1000 actinobacteria strains.</title>
        <authorList>
            <person name="Klenk H.-P."/>
        </authorList>
    </citation>
    <scope>NUCLEOTIDE SEQUENCE [LARGE SCALE GENOMIC DNA]</scope>
    <source>
        <strain evidence="4 5">DSM 44580</strain>
    </source>
</reference>
<dbReference type="PROSITE" id="PS51318">
    <property type="entry name" value="TAT"/>
    <property type="match status" value="1"/>
</dbReference>
<dbReference type="InterPro" id="IPR029058">
    <property type="entry name" value="AB_hydrolase_fold"/>
</dbReference>
<dbReference type="Pfam" id="PF00561">
    <property type="entry name" value="Abhydrolase_1"/>
    <property type="match status" value="1"/>
</dbReference>
<feature type="signal peptide" evidence="2">
    <location>
        <begin position="1"/>
        <end position="27"/>
    </location>
</feature>
<dbReference type="PRINTS" id="PR00412">
    <property type="entry name" value="EPOXHYDRLASE"/>
</dbReference>
<organism evidence="4 5">
    <name type="scientific">Crossiella equi</name>
    <dbReference type="NCBI Taxonomy" id="130796"/>
    <lineage>
        <taxon>Bacteria</taxon>
        <taxon>Bacillati</taxon>
        <taxon>Actinomycetota</taxon>
        <taxon>Actinomycetes</taxon>
        <taxon>Pseudonocardiales</taxon>
        <taxon>Pseudonocardiaceae</taxon>
        <taxon>Crossiella</taxon>
    </lineage>
</organism>
<dbReference type="RefSeq" id="WP_169733906.1">
    <property type="nucleotide sequence ID" value="NZ_JAGIOO010000001.1"/>
</dbReference>
<protein>
    <submittedName>
        <fullName evidence="4">Pimeloyl-ACP methyl ester carboxylesterase</fullName>
    </submittedName>
</protein>
<sequence length="337" mass="36671">MLSRRTFTKLAATTATLAGMGTPAATAGTGAASTRPVSGLGPLRHVRTELLDIAYHESGPADGPVVLLGHGWPYSPHAFTDVVPALVHRGHRVLTPYLRGHGETRFRAVSTSRSGQQAAMGADWLAFLDALRVDRALFAGYDWGGRGLCVAAALWPERCAGLVSVNSYLVQDLSAATRPGKPSVESAQWYFYYFLTERGRNGLTENAKELAREVWTRNSPTWRFTEADLNRAAGLWTNPDYVPVVLHSYRHRLLAAEGDPRYADLEARLARLPRITVPAVTLDGLDDGNFPATDGTASAKYFTGPRVHHQVAGAGHNLPQERPKAFVNAVLQVARLR</sequence>
<evidence type="ECO:0000313" key="4">
    <source>
        <dbReference type="EMBL" id="MBP2477545.1"/>
    </source>
</evidence>
<evidence type="ECO:0000256" key="2">
    <source>
        <dbReference type="SAM" id="SignalP"/>
    </source>
</evidence>
<dbReference type="Gene3D" id="3.40.50.1820">
    <property type="entry name" value="alpha/beta hydrolase"/>
    <property type="match status" value="1"/>
</dbReference>
<dbReference type="SUPFAM" id="SSF53474">
    <property type="entry name" value="alpha/beta-Hydrolases"/>
    <property type="match status" value="1"/>
</dbReference>
<dbReference type="InterPro" id="IPR050266">
    <property type="entry name" value="AB_hydrolase_sf"/>
</dbReference>
<name>A0ABS5ALW0_9PSEU</name>
<keyword evidence="5" id="KW-1185">Reference proteome</keyword>
<dbReference type="InterPro" id="IPR000073">
    <property type="entry name" value="AB_hydrolase_1"/>
</dbReference>